<dbReference type="InParanoid" id="G0MNC7"/>
<dbReference type="AlphaFoldDB" id="G0MNC7"/>
<gene>
    <name evidence="2" type="ORF">CAEBREN_07410</name>
</gene>
<evidence type="ECO:0000313" key="2">
    <source>
        <dbReference type="EMBL" id="EGT38286.1"/>
    </source>
</evidence>
<reference evidence="3" key="1">
    <citation type="submission" date="2011-07" db="EMBL/GenBank/DDBJ databases">
        <authorList>
            <consortium name="Caenorhabditis brenneri Sequencing and Analysis Consortium"/>
            <person name="Wilson R.K."/>
        </authorList>
    </citation>
    <scope>NUCLEOTIDE SEQUENCE [LARGE SCALE GENOMIC DNA]</scope>
    <source>
        <strain evidence="3">PB2801</strain>
    </source>
</reference>
<feature type="transmembrane region" description="Helical" evidence="1">
    <location>
        <begin position="117"/>
        <end position="135"/>
    </location>
</feature>
<name>G0MNC7_CAEBE</name>
<evidence type="ECO:0000256" key="1">
    <source>
        <dbReference type="SAM" id="Phobius"/>
    </source>
</evidence>
<keyword evidence="1" id="KW-1133">Transmembrane helix</keyword>
<sequence length="137" mass="16088">MDRESLMTTMRNDFNESSHVLRAHKDSLSRIEDQIAILNRNPQNEGRDRFMEILLGLASEYREYVQDYREHVVDLYQAAIEEDLDLDGSRLLKVYRFIYRNAEQIHRQLALIDVPNNSNAVWGIIILVAIMYLYAAV</sequence>
<accession>G0MNC7</accession>
<dbReference type="HOGENOM" id="CLU_157461_0_0_1"/>
<proteinExistence type="predicted"/>
<evidence type="ECO:0000313" key="3">
    <source>
        <dbReference type="Proteomes" id="UP000008068"/>
    </source>
</evidence>
<keyword evidence="1" id="KW-0472">Membrane</keyword>
<dbReference type="Proteomes" id="UP000008068">
    <property type="component" value="Unassembled WGS sequence"/>
</dbReference>
<organism evidence="3">
    <name type="scientific">Caenorhabditis brenneri</name>
    <name type="common">Nematode worm</name>
    <dbReference type="NCBI Taxonomy" id="135651"/>
    <lineage>
        <taxon>Eukaryota</taxon>
        <taxon>Metazoa</taxon>
        <taxon>Ecdysozoa</taxon>
        <taxon>Nematoda</taxon>
        <taxon>Chromadorea</taxon>
        <taxon>Rhabditida</taxon>
        <taxon>Rhabditina</taxon>
        <taxon>Rhabditomorpha</taxon>
        <taxon>Rhabditoidea</taxon>
        <taxon>Rhabditidae</taxon>
        <taxon>Peloderinae</taxon>
        <taxon>Caenorhabditis</taxon>
    </lineage>
</organism>
<dbReference type="EMBL" id="GL379803">
    <property type="protein sequence ID" value="EGT38286.1"/>
    <property type="molecule type" value="Genomic_DNA"/>
</dbReference>
<protein>
    <submittedName>
        <fullName evidence="2">Uncharacterized protein</fullName>
    </submittedName>
</protein>
<keyword evidence="3" id="KW-1185">Reference proteome</keyword>
<keyword evidence="1" id="KW-0812">Transmembrane</keyword>